<dbReference type="InParanoid" id="W7X894"/>
<proteinExistence type="predicted"/>
<feature type="domain" description="Myb-like" evidence="7">
    <location>
        <begin position="492"/>
        <end position="550"/>
    </location>
</feature>
<protein>
    <submittedName>
        <fullName evidence="9">Myb-like DNA-binding domain protein</fullName>
    </submittedName>
</protein>
<dbReference type="PROSITE" id="PS51294">
    <property type="entry name" value="HTH_MYB"/>
    <property type="match status" value="2"/>
</dbReference>
<feature type="compositionally biased region" description="Polar residues" evidence="6">
    <location>
        <begin position="883"/>
        <end position="893"/>
    </location>
</feature>
<dbReference type="EMBL" id="GG662644">
    <property type="protein sequence ID" value="EWS73567.1"/>
    <property type="molecule type" value="Genomic_DNA"/>
</dbReference>
<keyword evidence="3" id="KW-0804">Transcription</keyword>
<feature type="domain" description="HTH myb-type" evidence="8">
    <location>
        <begin position="551"/>
        <end position="605"/>
    </location>
</feature>
<dbReference type="Pfam" id="PF13921">
    <property type="entry name" value="Myb_DNA-bind_6"/>
    <property type="match status" value="1"/>
</dbReference>
<keyword evidence="2 9" id="KW-0238">DNA-binding</keyword>
<dbReference type="OrthoDB" id="2143914at2759"/>
<feature type="region of interest" description="Disordered" evidence="6">
    <location>
        <begin position="876"/>
        <end position="914"/>
    </location>
</feature>
<dbReference type="Gene3D" id="1.10.10.60">
    <property type="entry name" value="Homeodomain-like"/>
    <property type="match status" value="3"/>
</dbReference>
<name>W7X894_TETTS</name>
<dbReference type="CDD" id="cd00167">
    <property type="entry name" value="SANT"/>
    <property type="match status" value="3"/>
</dbReference>
<dbReference type="InterPro" id="IPR009057">
    <property type="entry name" value="Homeodomain-like_sf"/>
</dbReference>
<evidence type="ECO:0000259" key="7">
    <source>
        <dbReference type="PROSITE" id="PS50090"/>
    </source>
</evidence>
<dbReference type="Pfam" id="PF00249">
    <property type="entry name" value="Myb_DNA-binding"/>
    <property type="match status" value="1"/>
</dbReference>
<gene>
    <name evidence="9" type="ORF">TTHERM_000387049</name>
</gene>
<dbReference type="eggNOG" id="KOG0048">
    <property type="taxonomic scope" value="Eukaryota"/>
</dbReference>
<feature type="domain" description="Myb-like" evidence="7">
    <location>
        <begin position="440"/>
        <end position="491"/>
    </location>
</feature>
<dbReference type="PANTHER" id="PTHR46621">
    <property type="entry name" value="SNRNA-ACTIVATING PROTEIN COMPLEX SUBUNIT 4"/>
    <property type="match status" value="1"/>
</dbReference>
<feature type="coiled-coil region" evidence="5">
    <location>
        <begin position="73"/>
        <end position="103"/>
    </location>
</feature>
<dbReference type="AlphaFoldDB" id="W7X894"/>
<keyword evidence="1" id="KW-0805">Transcription regulation</keyword>
<keyword evidence="10" id="KW-1185">Reference proteome</keyword>
<sequence length="914" mass="107109">MSYFIENGSRRNCKELNEDTKFSRQSDNYKRINIPNSLAITQNDDRVLMEIEIQLEGLKTLLQKNEQYGQKLRLTLQKINEKHKSNIEKLKELHQKKNEMQQKAKVSKYGFLATYGQNLYGHKIQGISFYQFESYQRLDCIQAFELMSKKNNKMLKQNHHHHMNSYYSLDSDKVIEPIKEEKLQKFFDKLPLLKSKFTKQYKSAPKSLNQQSQYLDIKEEMSNSNIDGLKKLEISENSTCLFQEFTDSAKKEFLILLIFNFLDEQIELSNNKQNQQNTSAVKKQIQQSNEEVFKQILSAPSQIYHYIDWIEFAKFANLIINKYGATSTVGYVEALDIFSIFKQLFIQLGEQFVVSILNQQYPSSSAECASNSSMTQSPVHTIKSKKSCKKNSQSQSNTAVEVFEEGTRKKGRKENSSQLIKEYMVGNFSDSKQISNFLSQIEIQPSEWTRQDDDKLIKAVQIFGEKRWGQVSTLLNGKEHTDIVQRWVKFLNPRIEKGRWSLREDIKLAVLYEFYTSCKEKIENKTWCLIANHFTNRTEVQIRERWCNLLDPKMKFTSWSQQEDITLLQLGVKYQGQWAKISRELENKTDNQVLRRWKLLLSDRYNINLIKFLELGSINLRKEYLKHHGLLEEYPIQKSLILNEQKMKYDINPQQINVKEENQELSFFLPQIKNEATSSQVPEQINIFKEYSFSCDYQYNIQQEEQSNISTSEKQFQTIEQSKIKNPQHFTLKRDDENCNQMEIEQQIEQPEKKQNKFNEIIRISSASTSIPHKTKNIFKLIKLTPPLANQIRKDNLKRREKKKYKKKPSGYKQKQFLVSASQIDNTSTFRSNYGEDDDSDDNSQSAMNFTEYQSDTNNNDPSSYNIATPSGIKKKIVKKSQHNPSISQSLLKIQNEEEGGYQSESEGSEIPSN</sequence>
<dbReference type="GeneID" id="24438690"/>
<reference evidence="10" key="1">
    <citation type="journal article" date="2006" name="PLoS Biol.">
        <title>Macronuclear genome sequence of the ciliate Tetrahymena thermophila, a model eukaryote.</title>
        <authorList>
            <person name="Eisen J.A."/>
            <person name="Coyne R.S."/>
            <person name="Wu M."/>
            <person name="Wu D."/>
            <person name="Thiagarajan M."/>
            <person name="Wortman J.R."/>
            <person name="Badger J.H."/>
            <person name="Ren Q."/>
            <person name="Amedeo P."/>
            <person name="Jones K.M."/>
            <person name="Tallon L.J."/>
            <person name="Delcher A.L."/>
            <person name="Salzberg S.L."/>
            <person name="Silva J.C."/>
            <person name="Haas B.J."/>
            <person name="Majoros W.H."/>
            <person name="Farzad M."/>
            <person name="Carlton J.M."/>
            <person name="Smith R.K. Jr."/>
            <person name="Garg J."/>
            <person name="Pearlman R.E."/>
            <person name="Karrer K.M."/>
            <person name="Sun L."/>
            <person name="Manning G."/>
            <person name="Elde N.C."/>
            <person name="Turkewitz A.P."/>
            <person name="Asai D.J."/>
            <person name="Wilkes D.E."/>
            <person name="Wang Y."/>
            <person name="Cai H."/>
            <person name="Collins K."/>
            <person name="Stewart B.A."/>
            <person name="Lee S.R."/>
            <person name="Wilamowska K."/>
            <person name="Weinberg Z."/>
            <person name="Ruzzo W.L."/>
            <person name="Wloga D."/>
            <person name="Gaertig J."/>
            <person name="Frankel J."/>
            <person name="Tsao C.-C."/>
            <person name="Gorovsky M.A."/>
            <person name="Keeling P.J."/>
            <person name="Waller R.F."/>
            <person name="Patron N.J."/>
            <person name="Cherry J.M."/>
            <person name="Stover N.A."/>
            <person name="Krieger C.J."/>
            <person name="del Toro C."/>
            <person name="Ryder H.F."/>
            <person name="Williamson S.C."/>
            <person name="Barbeau R.A."/>
            <person name="Hamilton E.P."/>
            <person name="Orias E."/>
        </authorList>
    </citation>
    <scope>NUCLEOTIDE SEQUENCE [LARGE SCALE GENOMIC DNA]</scope>
    <source>
        <strain evidence="10">SB210</strain>
    </source>
</reference>
<dbReference type="STRING" id="312017.W7X894"/>
<evidence type="ECO:0000259" key="8">
    <source>
        <dbReference type="PROSITE" id="PS51294"/>
    </source>
</evidence>
<dbReference type="HOGENOM" id="CLU_318465_0_0_1"/>
<organism evidence="9 10">
    <name type="scientific">Tetrahymena thermophila (strain SB210)</name>
    <dbReference type="NCBI Taxonomy" id="312017"/>
    <lineage>
        <taxon>Eukaryota</taxon>
        <taxon>Sar</taxon>
        <taxon>Alveolata</taxon>
        <taxon>Ciliophora</taxon>
        <taxon>Intramacronucleata</taxon>
        <taxon>Oligohymenophorea</taxon>
        <taxon>Hymenostomatida</taxon>
        <taxon>Tetrahymenina</taxon>
        <taxon>Tetrahymenidae</taxon>
        <taxon>Tetrahymena</taxon>
    </lineage>
</organism>
<dbReference type="SMART" id="SM00717">
    <property type="entry name" value="SANT"/>
    <property type="match status" value="3"/>
</dbReference>
<dbReference type="SUPFAM" id="SSF46689">
    <property type="entry name" value="Homeodomain-like"/>
    <property type="match status" value="3"/>
</dbReference>
<dbReference type="GO" id="GO:0042796">
    <property type="term" value="P:snRNA transcription by RNA polymerase III"/>
    <property type="evidence" value="ECO:0007669"/>
    <property type="project" value="TreeGrafter"/>
</dbReference>
<evidence type="ECO:0000256" key="5">
    <source>
        <dbReference type="SAM" id="Coils"/>
    </source>
</evidence>
<evidence type="ECO:0000313" key="9">
    <source>
        <dbReference type="EMBL" id="EWS73567.1"/>
    </source>
</evidence>
<evidence type="ECO:0000256" key="2">
    <source>
        <dbReference type="ARBA" id="ARBA00023125"/>
    </source>
</evidence>
<keyword evidence="4" id="KW-0539">Nucleus</keyword>
<dbReference type="GO" id="GO:0042795">
    <property type="term" value="P:snRNA transcription by RNA polymerase II"/>
    <property type="evidence" value="ECO:0007669"/>
    <property type="project" value="TreeGrafter"/>
</dbReference>
<accession>W7X894</accession>
<feature type="region of interest" description="Disordered" evidence="6">
    <location>
        <begin position="800"/>
        <end position="819"/>
    </location>
</feature>
<dbReference type="PROSITE" id="PS50090">
    <property type="entry name" value="MYB_LIKE"/>
    <property type="match status" value="3"/>
</dbReference>
<dbReference type="KEGG" id="tet:TTHERM_000387049"/>
<evidence type="ECO:0000256" key="6">
    <source>
        <dbReference type="SAM" id="MobiDB-lite"/>
    </source>
</evidence>
<dbReference type="PANTHER" id="PTHR46621:SF1">
    <property type="entry name" value="SNRNA-ACTIVATING PROTEIN COMPLEX SUBUNIT 4"/>
    <property type="match status" value="1"/>
</dbReference>
<evidence type="ECO:0000256" key="3">
    <source>
        <dbReference type="ARBA" id="ARBA00023163"/>
    </source>
</evidence>
<keyword evidence="5" id="KW-0175">Coiled coil</keyword>
<dbReference type="InterPro" id="IPR017930">
    <property type="entry name" value="Myb_dom"/>
</dbReference>
<dbReference type="InterPro" id="IPR001005">
    <property type="entry name" value="SANT/Myb"/>
</dbReference>
<feature type="compositionally biased region" description="Basic residues" evidence="6">
    <location>
        <begin position="800"/>
        <end position="810"/>
    </location>
</feature>
<dbReference type="GO" id="GO:0000978">
    <property type="term" value="F:RNA polymerase II cis-regulatory region sequence-specific DNA binding"/>
    <property type="evidence" value="ECO:0007669"/>
    <property type="project" value="TreeGrafter"/>
</dbReference>
<dbReference type="Proteomes" id="UP000009168">
    <property type="component" value="Unassembled WGS sequence"/>
</dbReference>
<dbReference type="GO" id="GO:0001006">
    <property type="term" value="F:RNA polymerase III type 3 promoter sequence-specific DNA binding"/>
    <property type="evidence" value="ECO:0007669"/>
    <property type="project" value="TreeGrafter"/>
</dbReference>
<dbReference type="InterPro" id="IPR051575">
    <property type="entry name" value="Myb-like_DNA-bd"/>
</dbReference>
<feature type="compositionally biased region" description="Low complexity" evidence="6">
    <location>
        <begin position="901"/>
        <end position="914"/>
    </location>
</feature>
<feature type="region of interest" description="Disordered" evidence="6">
    <location>
        <begin position="828"/>
        <end position="847"/>
    </location>
</feature>
<feature type="domain" description="HTH myb-type" evidence="8">
    <location>
        <begin position="448"/>
        <end position="495"/>
    </location>
</feature>
<dbReference type="GO" id="GO:0019185">
    <property type="term" value="C:snRNA-activating protein complex"/>
    <property type="evidence" value="ECO:0007669"/>
    <property type="project" value="TreeGrafter"/>
</dbReference>
<feature type="domain" description="Myb-like" evidence="7">
    <location>
        <begin position="551"/>
        <end position="601"/>
    </location>
</feature>
<evidence type="ECO:0000256" key="1">
    <source>
        <dbReference type="ARBA" id="ARBA00023015"/>
    </source>
</evidence>
<dbReference type="RefSeq" id="XP_012653890.1">
    <property type="nucleotide sequence ID" value="XM_012798436.1"/>
</dbReference>
<evidence type="ECO:0000256" key="4">
    <source>
        <dbReference type="ARBA" id="ARBA00023242"/>
    </source>
</evidence>
<evidence type="ECO:0000313" key="10">
    <source>
        <dbReference type="Proteomes" id="UP000009168"/>
    </source>
</evidence>